<evidence type="ECO:0000313" key="3">
    <source>
        <dbReference type="EMBL" id="EGG24962.1"/>
    </source>
</evidence>
<dbReference type="InterPro" id="IPR032675">
    <property type="entry name" value="LRR_dom_sf"/>
</dbReference>
<dbReference type="Proteomes" id="UP000007797">
    <property type="component" value="Unassembled WGS sequence"/>
</dbReference>
<dbReference type="STRING" id="1054147.F4PGX8"/>
<feature type="compositionally biased region" description="Low complexity" evidence="1">
    <location>
        <begin position="42"/>
        <end position="65"/>
    </location>
</feature>
<reference evidence="4" key="1">
    <citation type="journal article" date="2011" name="Genome Res.">
        <title>Phylogeny-wide analysis of social amoeba genomes highlights ancient origins for complex intercellular communication.</title>
        <authorList>
            <person name="Heidel A.J."/>
            <person name="Lawal H.M."/>
            <person name="Felder M."/>
            <person name="Schilde C."/>
            <person name="Helps N.R."/>
            <person name="Tunggal B."/>
            <person name="Rivero F."/>
            <person name="John U."/>
            <person name="Schleicher M."/>
            <person name="Eichinger L."/>
            <person name="Platzer M."/>
            <person name="Noegel A.A."/>
            <person name="Schaap P."/>
            <person name="Gloeckner G."/>
        </authorList>
    </citation>
    <scope>NUCLEOTIDE SEQUENCE [LARGE SCALE GENOMIC DNA]</scope>
    <source>
        <strain evidence="4">SH3</strain>
    </source>
</reference>
<dbReference type="GO" id="GO:0031146">
    <property type="term" value="P:SCF-dependent proteasomal ubiquitin-dependent protein catabolic process"/>
    <property type="evidence" value="ECO:0007669"/>
    <property type="project" value="TreeGrafter"/>
</dbReference>
<dbReference type="SUPFAM" id="SSF52047">
    <property type="entry name" value="RNI-like"/>
    <property type="match status" value="2"/>
</dbReference>
<dbReference type="GeneID" id="14876629"/>
<dbReference type="AlphaFoldDB" id="F4PGX8"/>
<dbReference type="InterPro" id="IPR006553">
    <property type="entry name" value="Leu-rich_rpt_Cys-con_subtyp"/>
</dbReference>
<organism evidence="3 4">
    <name type="scientific">Cavenderia fasciculata</name>
    <name type="common">Slime mold</name>
    <name type="synonym">Dictyostelium fasciculatum</name>
    <dbReference type="NCBI Taxonomy" id="261658"/>
    <lineage>
        <taxon>Eukaryota</taxon>
        <taxon>Amoebozoa</taxon>
        <taxon>Evosea</taxon>
        <taxon>Eumycetozoa</taxon>
        <taxon>Dictyostelia</taxon>
        <taxon>Acytosteliales</taxon>
        <taxon>Cavenderiaceae</taxon>
        <taxon>Cavenderia</taxon>
    </lineage>
</organism>
<dbReference type="EMBL" id="GL883006">
    <property type="protein sequence ID" value="EGG24962.1"/>
    <property type="molecule type" value="Genomic_DNA"/>
</dbReference>
<dbReference type="Pfam" id="PF12937">
    <property type="entry name" value="F-box-like"/>
    <property type="match status" value="1"/>
</dbReference>
<dbReference type="Gene3D" id="3.80.10.10">
    <property type="entry name" value="Ribonuclease Inhibitor"/>
    <property type="match status" value="2"/>
</dbReference>
<feature type="compositionally biased region" description="Basic and acidic residues" evidence="1">
    <location>
        <begin position="156"/>
        <end position="173"/>
    </location>
</feature>
<dbReference type="PROSITE" id="PS50181">
    <property type="entry name" value="FBOX"/>
    <property type="match status" value="1"/>
</dbReference>
<dbReference type="InterPro" id="IPR036047">
    <property type="entry name" value="F-box-like_dom_sf"/>
</dbReference>
<feature type="compositionally biased region" description="Low complexity" evidence="1">
    <location>
        <begin position="9"/>
        <end position="28"/>
    </location>
</feature>
<dbReference type="InterPro" id="IPR001810">
    <property type="entry name" value="F-box_dom"/>
</dbReference>
<feature type="domain" description="F-box" evidence="2">
    <location>
        <begin position="78"/>
        <end position="122"/>
    </location>
</feature>
<dbReference type="RefSeq" id="XP_004362813.1">
    <property type="nucleotide sequence ID" value="XM_004362756.1"/>
</dbReference>
<gene>
    <name evidence="3" type="ORF">DFA_03207</name>
</gene>
<evidence type="ECO:0000256" key="1">
    <source>
        <dbReference type="SAM" id="MobiDB-lite"/>
    </source>
</evidence>
<name>F4PGX8_CACFS</name>
<sequence length="567" mass="62306">MVHNYENDNSNSNSNSNNNSRNNSRSNSLDYDGSKDNKNIVSSSSLSSSSSSSSYLTSSSSMTSTTTPLNDITLANNTISFINLPLEIIDSILHLVGQSTLRSASMVSKQWNVVVNSLWHTIDLSKSHNHLTHISSKLNQLKQQNNPTKQTRKKEKVANKQKKQEQDDLYMDKTSSDHDNIVVTLPTSSTPPTAPTTTKKLNSLESIIQNMILNYGFLIPGSGPDSTSPPIFQRQMLRSKKVQQDISIQLDVRIERFFSGLAVRYCRVEVLDLSGCVDMKLESLSTLAQAFSSTLTKLVTRRCRSTSMVDADFADQVISYLPKLETLAIGEMPYIGDKTIERAVSIAPSLKALGLGKCLTINDQAIAHLVPIASRIKTIGLNNLTQLSDLAVRSLGVLCQNIVIFSISNMKHLSSDTLSAIALACPRLGSFDIGGCDNVDDNVLEAIASNCHQLFQFNISKCTLVSSHAIDMVIQRCRQIKILFLSKTAVDDDCILNAIDILPLEILISIGCSNLTDRVLQSLFKIGNERLSKMIVSLNSCPHISDSLLSILQHLTKQSNNSCFTED</sequence>
<evidence type="ECO:0000313" key="4">
    <source>
        <dbReference type="Proteomes" id="UP000007797"/>
    </source>
</evidence>
<feature type="region of interest" description="Disordered" evidence="1">
    <location>
        <begin position="142"/>
        <end position="173"/>
    </location>
</feature>
<dbReference type="GO" id="GO:0019005">
    <property type="term" value="C:SCF ubiquitin ligase complex"/>
    <property type="evidence" value="ECO:0007669"/>
    <property type="project" value="TreeGrafter"/>
</dbReference>
<dbReference type="PANTHER" id="PTHR13318">
    <property type="entry name" value="PARTNER OF PAIRED, ISOFORM B-RELATED"/>
    <property type="match status" value="1"/>
</dbReference>
<proteinExistence type="predicted"/>
<evidence type="ECO:0000259" key="2">
    <source>
        <dbReference type="PROSITE" id="PS50181"/>
    </source>
</evidence>
<feature type="region of interest" description="Disordered" evidence="1">
    <location>
        <begin position="1"/>
        <end position="65"/>
    </location>
</feature>
<dbReference type="OrthoDB" id="423607at2759"/>
<dbReference type="KEGG" id="dfa:DFA_03207"/>
<accession>F4PGX8</accession>
<dbReference type="OMA" id="TMVDDDC"/>
<keyword evidence="4" id="KW-1185">Reference proteome</keyword>
<protein>
    <recommendedName>
        <fullName evidence="2">F-box domain-containing protein</fullName>
    </recommendedName>
</protein>
<dbReference type="SUPFAM" id="SSF81383">
    <property type="entry name" value="F-box domain"/>
    <property type="match status" value="1"/>
</dbReference>
<dbReference type="SMART" id="SM00367">
    <property type="entry name" value="LRR_CC"/>
    <property type="match status" value="6"/>
</dbReference>